<keyword evidence="5 7" id="KW-1133">Transmembrane helix</keyword>
<evidence type="ECO:0000256" key="1">
    <source>
        <dbReference type="ARBA" id="ARBA00004651"/>
    </source>
</evidence>
<feature type="transmembrane region" description="Helical" evidence="7">
    <location>
        <begin position="182"/>
        <end position="201"/>
    </location>
</feature>
<name>A0A1G1XSG4_9BACT</name>
<dbReference type="CDD" id="cd06853">
    <property type="entry name" value="GT_WecA_like"/>
    <property type="match status" value="1"/>
</dbReference>
<dbReference type="GO" id="GO:0071555">
    <property type="term" value="P:cell wall organization"/>
    <property type="evidence" value="ECO:0007669"/>
    <property type="project" value="TreeGrafter"/>
</dbReference>
<feature type="transmembrane region" description="Helical" evidence="7">
    <location>
        <begin position="47"/>
        <end position="70"/>
    </location>
</feature>
<feature type="transmembrane region" description="Helical" evidence="7">
    <location>
        <begin position="82"/>
        <end position="99"/>
    </location>
</feature>
<dbReference type="GO" id="GO:0009103">
    <property type="term" value="P:lipopolysaccharide biosynthetic process"/>
    <property type="evidence" value="ECO:0007669"/>
    <property type="project" value="TreeGrafter"/>
</dbReference>
<evidence type="ECO:0008006" key="10">
    <source>
        <dbReference type="Google" id="ProtNLM"/>
    </source>
</evidence>
<keyword evidence="4 7" id="KW-0812">Transmembrane</keyword>
<protein>
    <recommendedName>
        <fullName evidence="10">Undecaprenyl-phosphate alpha-N-acetylglucosaminyl 1-phosphate transferase</fullName>
    </recommendedName>
</protein>
<dbReference type="Proteomes" id="UP000176260">
    <property type="component" value="Unassembled WGS sequence"/>
</dbReference>
<evidence type="ECO:0000256" key="3">
    <source>
        <dbReference type="ARBA" id="ARBA00022679"/>
    </source>
</evidence>
<dbReference type="GO" id="GO:0005886">
    <property type="term" value="C:plasma membrane"/>
    <property type="evidence" value="ECO:0007669"/>
    <property type="project" value="UniProtKB-SubCell"/>
</dbReference>
<dbReference type="AlphaFoldDB" id="A0A1G1XSG4"/>
<keyword evidence="6 7" id="KW-0472">Membrane</keyword>
<dbReference type="GO" id="GO:0016780">
    <property type="term" value="F:phosphotransferase activity, for other substituted phosphate groups"/>
    <property type="evidence" value="ECO:0007669"/>
    <property type="project" value="InterPro"/>
</dbReference>
<reference evidence="8 9" key="1">
    <citation type="journal article" date="2016" name="Nat. Commun.">
        <title>Thousands of microbial genomes shed light on interconnected biogeochemical processes in an aquifer system.</title>
        <authorList>
            <person name="Anantharaman K."/>
            <person name="Brown C.T."/>
            <person name="Hug L.A."/>
            <person name="Sharon I."/>
            <person name="Castelle C.J."/>
            <person name="Probst A.J."/>
            <person name="Thomas B.C."/>
            <person name="Singh A."/>
            <person name="Wilkins M.J."/>
            <person name="Karaoz U."/>
            <person name="Brodie E.L."/>
            <person name="Williams K.H."/>
            <person name="Hubbard S.S."/>
            <person name="Banfield J.F."/>
        </authorList>
    </citation>
    <scope>NUCLEOTIDE SEQUENCE [LARGE SCALE GENOMIC DNA]</scope>
</reference>
<dbReference type="GO" id="GO:0044038">
    <property type="term" value="P:cell wall macromolecule biosynthetic process"/>
    <property type="evidence" value="ECO:0007669"/>
    <property type="project" value="TreeGrafter"/>
</dbReference>
<keyword evidence="2" id="KW-1003">Cell membrane</keyword>
<feature type="transmembrane region" description="Helical" evidence="7">
    <location>
        <begin position="262"/>
        <end position="280"/>
    </location>
</feature>
<feature type="transmembrane region" description="Helical" evidence="7">
    <location>
        <begin position="149"/>
        <end position="170"/>
    </location>
</feature>
<feature type="transmembrane region" description="Helical" evidence="7">
    <location>
        <begin position="311"/>
        <end position="329"/>
    </location>
</feature>
<dbReference type="PANTHER" id="PTHR22926:SF3">
    <property type="entry name" value="UNDECAPRENYL-PHOSPHATE ALPHA-N-ACETYLGLUCOSAMINYL 1-PHOSPHATE TRANSFERASE"/>
    <property type="match status" value="1"/>
</dbReference>
<comment type="caution">
    <text evidence="8">The sequence shown here is derived from an EMBL/GenBank/DDBJ whole genome shotgun (WGS) entry which is preliminary data.</text>
</comment>
<evidence type="ECO:0000313" key="8">
    <source>
        <dbReference type="EMBL" id="OGY42912.1"/>
    </source>
</evidence>
<evidence type="ECO:0000313" key="9">
    <source>
        <dbReference type="Proteomes" id="UP000176260"/>
    </source>
</evidence>
<feature type="transmembrane region" description="Helical" evidence="7">
    <location>
        <begin position="213"/>
        <end position="229"/>
    </location>
</feature>
<keyword evidence="3" id="KW-0808">Transferase</keyword>
<comment type="subcellular location">
    <subcellularLocation>
        <location evidence="1">Cell membrane</location>
        <topology evidence="1">Multi-pass membrane protein</topology>
    </subcellularLocation>
</comment>
<dbReference type="EMBL" id="MHIA01000004">
    <property type="protein sequence ID" value="OGY42912.1"/>
    <property type="molecule type" value="Genomic_DNA"/>
</dbReference>
<proteinExistence type="predicted"/>
<evidence type="ECO:0000256" key="2">
    <source>
        <dbReference type="ARBA" id="ARBA00022475"/>
    </source>
</evidence>
<dbReference type="Pfam" id="PF00953">
    <property type="entry name" value="Glycos_transf_4"/>
    <property type="match status" value="1"/>
</dbReference>
<evidence type="ECO:0000256" key="5">
    <source>
        <dbReference type="ARBA" id="ARBA00022989"/>
    </source>
</evidence>
<feature type="transmembrane region" description="Helical" evidence="7">
    <location>
        <begin position="111"/>
        <end position="129"/>
    </location>
</feature>
<dbReference type="PANTHER" id="PTHR22926">
    <property type="entry name" value="PHOSPHO-N-ACETYLMURAMOYL-PENTAPEPTIDE-TRANSFERASE"/>
    <property type="match status" value="1"/>
</dbReference>
<dbReference type="InterPro" id="IPR000715">
    <property type="entry name" value="Glycosyl_transferase_4"/>
</dbReference>
<evidence type="ECO:0000256" key="4">
    <source>
        <dbReference type="ARBA" id="ARBA00022692"/>
    </source>
</evidence>
<feature type="transmembrane region" description="Helical" evidence="7">
    <location>
        <begin position="335"/>
        <end position="356"/>
    </location>
</feature>
<evidence type="ECO:0000256" key="7">
    <source>
        <dbReference type="SAM" id="Phobius"/>
    </source>
</evidence>
<gene>
    <name evidence="8" type="ORF">A2Y67_03520</name>
</gene>
<evidence type="ECO:0000256" key="6">
    <source>
        <dbReference type="ARBA" id="ARBA00023136"/>
    </source>
</evidence>
<accession>A0A1G1XSG4</accession>
<sequence>MINQIIIAFAISFLLSIILTLAVRQIAIRFKIFDLPNAERKIHQTPIPLLGGIAVFLSFALALLLLTYGTNWIIGGFILPKHIWGIISAGLVLIIGGALDDIYNLKPKFQIIFPVIAALIIISFGIGISHVRNPFGGIISFLNWQFILFWFQGIPYKITLFADLFTLIWLMGMMHTTKLLDGLDGLVSGITAIASLIIFAVSLNKIVAQPNTALMALILAGAFAGFLIFNWHPAKIFLGESGSLFAGLMIGVLAIISGSKVATTLLIMGIPILDVLWIIIRRIFKRKKVSIGDSKHLHFRLLDVGFSQRQAVLFLYSLTALFGLAALFLQTFGKLIAMIVLSIVMIILAVYLVIIYQYKKINFKK</sequence>
<organism evidence="8 9">
    <name type="scientific">Candidatus Buchananbacteria bacterium RBG_13_39_9</name>
    <dbReference type="NCBI Taxonomy" id="1797531"/>
    <lineage>
        <taxon>Bacteria</taxon>
        <taxon>Candidatus Buchananiibacteriota</taxon>
    </lineage>
</organism>
<feature type="transmembrane region" description="Helical" evidence="7">
    <location>
        <begin position="6"/>
        <end position="27"/>
    </location>
</feature>